<evidence type="ECO:0000259" key="2">
    <source>
        <dbReference type="Pfam" id="PF07589"/>
    </source>
</evidence>
<gene>
    <name evidence="3" type="ORF">GJ699_12300</name>
</gene>
<dbReference type="EMBL" id="WKJK01000005">
    <property type="protein sequence ID" value="MRW90773.1"/>
    <property type="molecule type" value="Genomic_DNA"/>
</dbReference>
<dbReference type="NCBIfam" id="NF035944">
    <property type="entry name" value="PEPxxWA-CTERM"/>
    <property type="match status" value="1"/>
</dbReference>
<evidence type="ECO:0000313" key="3">
    <source>
        <dbReference type="EMBL" id="MRW90773.1"/>
    </source>
</evidence>
<protein>
    <submittedName>
        <fullName evidence="3">PEPxxWA-CTERM sorting domain-containing protein</fullName>
    </submittedName>
</protein>
<proteinExistence type="predicted"/>
<dbReference type="AlphaFoldDB" id="A0A6I2KYH2"/>
<dbReference type="Pfam" id="PF07589">
    <property type="entry name" value="PEP-CTERM"/>
    <property type="match status" value="1"/>
</dbReference>
<dbReference type="InterPro" id="IPR013424">
    <property type="entry name" value="Ice-binding_C"/>
</dbReference>
<evidence type="ECO:0000313" key="4">
    <source>
        <dbReference type="Proteomes" id="UP000433309"/>
    </source>
</evidence>
<dbReference type="NCBIfam" id="TIGR02595">
    <property type="entry name" value="PEP_CTERM"/>
    <property type="match status" value="1"/>
</dbReference>
<keyword evidence="4" id="KW-1185">Reference proteome</keyword>
<accession>A0A6I2KYH2</accession>
<keyword evidence="1" id="KW-0732">Signal</keyword>
<organism evidence="3 4">
    <name type="scientific">Duganella guangzhouensis</name>
    <dbReference type="NCBI Taxonomy" id="2666084"/>
    <lineage>
        <taxon>Bacteria</taxon>
        <taxon>Pseudomonadati</taxon>
        <taxon>Pseudomonadota</taxon>
        <taxon>Betaproteobacteria</taxon>
        <taxon>Burkholderiales</taxon>
        <taxon>Oxalobacteraceae</taxon>
        <taxon>Telluria group</taxon>
        <taxon>Duganella</taxon>
    </lineage>
</organism>
<dbReference type="Proteomes" id="UP000433309">
    <property type="component" value="Unassembled WGS sequence"/>
</dbReference>
<feature type="chain" id="PRO_5026149556" evidence="1">
    <location>
        <begin position="23"/>
        <end position="171"/>
    </location>
</feature>
<feature type="domain" description="Ice-binding protein C-terminal" evidence="2">
    <location>
        <begin position="139"/>
        <end position="164"/>
    </location>
</feature>
<comment type="caution">
    <text evidence="3">The sequence shown here is derived from an EMBL/GenBank/DDBJ whole genome shotgun (WGS) entry which is preliminary data.</text>
</comment>
<dbReference type="RefSeq" id="WP_154376551.1">
    <property type="nucleotide sequence ID" value="NZ_WKJK01000005.1"/>
</dbReference>
<sequence>MNKLLRTLACAALLAASAAAQATHYEFSYTMASGTKITGDFDGTAHDNLISGLSDFSVFIDGSAFAGNGSMLIFPVVGYDPVVSFDGTATNFLLLGTTELLYIAPLNGGSTDSVGYRTPGVNTSEGDGDYSAARWHVTAVPEPATAAMMLGGLALVGAVARRRRRATPIVR</sequence>
<evidence type="ECO:0000256" key="1">
    <source>
        <dbReference type="SAM" id="SignalP"/>
    </source>
</evidence>
<name>A0A6I2KYH2_9BURK</name>
<reference evidence="3 4" key="1">
    <citation type="submission" date="2019-11" db="EMBL/GenBank/DDBJ databases">
        <title>Novel species isolated from a subtropical stream in China.</title>
        <authorList>
            <person name="Lu H."/>
        </authorList>
    </citation>
    <scope>NUCLEOTIDE SEQUENCE [LARGE SCALE GENOMIC DNA]</scope>
    <source>
        <strain evidence="3 4">FT80W</strain>
    </source>
</reference>
<feature type="signal peptide" evidence="1">
    <location>
        <begin position="1"/>
        <end position="22"/>
    </location>
</feature>